<evidence type="ECO:0000313" key="5">
    <source>
        <dbReference type="EMBL" id="RDE22487.1"/>
    </source>
</evidence>
<dbReference type="PANTHER" id="PTHR46797">
    <property type="entry name" value="HTH-TYPE TRANSCRIPTIONAL REGULATOR"/>
    <property type="match status" value="1"/>
</dbReference>
<dbReference type="InterPro" id="IPR050807">
    <property type="entry name" value="TransReg_Diox_bact_type"/>
</dbReference>
<dbReference type="Pfam" id="PF01381">
    <property type="entry name" value="HTH_3"/>
    <property type="match status" value="1"/>
</dbReference>
<dbReference type="InterPro" id="IPR013096">
    <property type="entry name" value="Cupin_2"/>
</dbReference>
<gene>
    <name evidence="5" type="ORF">DV711_07745</name>
</gene>
<dbReference type="InterPro" id="IPR001387">
    <property type="entry name" value="Cro/C1-type_HTH"/>
</dbReference>
<dbReference type="InterPro" id="IPR014710">
    <property type="entry name" value="RmlC-like_jellyroll"/>
</dbReference>
<dbReference type="Pfam" id="PF07883">
    <property type="entry name" value="Cupin_2"/>
    <property type="match status" value="1"/>
</dbReference>
<evidence type="ECO:0000256" key="2">
    <source>
        <dbReference type="ARBA" id="ARBA00023125"/>
    </source>
</evidence>
<proteinExistence type="predicted"/>
<keyword evidence="3" id="KW-0804">Transcription</keyword>
<dbReference type="CDD" id="cd00093">
    <property type="entry name" value="HTH_XRE"/>
    <property type="match status" value="1"/>
</dbReference>
<dbReference type="SUPFAM" id="SSF51182">
    <property type="entry name" value="RmlC-like cupins"/>
    <property type="match status" value="1"/>
</dbReference>
<reference evidence="5 6" key="1">
    <citation type="submission" date="2018-07" db="EMBL/GenBank/DDBJ databases">
        <title>Motiliproteus coralliicola sp. nov., a bacterium isolated from Coral.</title>
        <authorList>
            <person name="Wang G."/>
        </authorList>
    </citation>
    <scope>NUCLEOTIDE SEQUENCE [LARGE SCALE GENOMIC DNA]</scope>
    <source>
        <strain evidence="5 6">C34</strain>
    </source>
</reference>
<keyword evidence="6" id="KW-1185">Reference proteome</keyword>
<dbReference type="Gene3D" id="2.60.120.10">
    <property type="entry name" value="Jelly Rolls"/>
    <property type="match status" value="1"/>
</dbReference>
<dbReference type="Gene3D" id="1.10.260.40">
    <property type="entry name" value="lambda repressor-like DNA-binding domains"/>
    <property type="match status" value="1"/>
</dbReference>
<keyword evidence="1" id="KW-0805">Transcription regulation</keyword>
<feature type="domain" description="HTH cro/C1-type" evidence="4">
    <location>
        <begin position="16"/>
        <end position="70"/>
    </location>
</feature>
<dbReference type="SUPFAM" id="SSF47413">
    <property type="entry name" value="lambda repressor-like DNA-binding domains"/>
    <property type="match status" value="1"/>
</dbReference>
<dbReference type="InterPro" id="IPR010982">
    <property type="entry name" value="Lambda_DNA-bd_dom_sf"/>
</dbReference>
<dbReference type="OrthoDB" id="9792093at2"/>
<evidence type="ECO:0000313" key="6">
    <source>
        <dbReference type="Proteomes" id="UP000253769"/>
    </source>
</evidence>
<protein>
    <submittedName>
        <fullName evidence="5">XRE family transcriptional regulator</fullName>
    </submittedName>
</protein>
<comment type="caution">
    <text evidence="5">The sequence shown here is derived from an EMBL/GenBank/DDBJ whole genome shotgun (WGS) entry which is preliminary data.</text>
</comment>
<evidence type="ECO:0000256" key="1">
    <source>
        <dbReference type="ARBA" id="ARBA00023015"/>
    </source>
</evidence>
<dbReference type="AlphaFoldDB" id="A0A369WLH1"/>
<dbReference type="Proteomes" id="UP000253769">
    <property type="component" value="Unassembled WGS sequence"/>
</dbReference>
<dbReference type="CDD" id="cd02209">
    <property type="entry name" value="cupin_XRE_C"/>
    <property type="match status" value="1"/>
</dbReference>
<dbReference type="EMBL" id="QQOH01000002">
    <property type="protein sequence ID" value="RDE22487.1"/>
    <property type="molecule type" value="Genomic_DNA"/>
</dbReference>
<dbReference type="PROSITE" id="PS50943">
    <property type="entry name" value="HTH_CROC1"/>
    <property type="match status" value="1"/>
</dbReference>
<organism evidence="5 6">
    <name type="scientific">Motiliproteus coralliicola</name>
    <dbReference type="NCBI Taxonomy" id="2283196"/>
    <lineage>
        <taxon>Bacteria</taxon>
        <taxon>Pseudomonadati</taxon>
        <taxon>Pseudomonadota</taxon>
        <taxon>Gammaproteobacteria</taxon>
        <taxon>Oceanospirillales</taxon>
        <taxon>Oceanospirillaceae</taxon>
        <taxon>Motiliproteus</taxon>
    </lineage>
</organism>
<name>A0A369WLH1_9GAMM</name>
<sequence length="190" mass="21323">MSHAEQPPEQNLGHNLRQLRKERGWSLDRAASETGVSKAMLGQIERGESSPTLATLWKLAGGFHRSMSSLIEPAAGQTGKIRSADRLRQQPTQDQMLVAPLFPFDPQFGFELFELTLLPGYQRESEPHEPGVIEHVMVIEGTMELLLEGQWRPLQQGEAIRFAADQPHGYRNLGDKPAVFHNLIHYPAQP</sequence>
<accession>A0A369WLH1</accession>
<dbReference type="RefSeq" id="WP_114695112.1">
    <property type="nucleotide sequence ID" value="NZ_QQOH01000002.1"/>
</dbReference>
<dbReference type="PANTHER" id="PTHR46797:SF23">
    <property type="entry name" value="HTH-TYPE TRANSCRIPTIONAL REGULATOR SUTR"/>
    <property type="match status" value="1"/>
</dbReference>
<keyword evidence="2" id="KW-0238">DNA-binding</keyword>
<dbReference type="GO" id="GO:0003700">
    <property type="term" value="F:DNA-binding transcription factor activity"/>
    <property type="evidence" value="ECO:0007669"/>
    <property type="project" value="TreeGrafter"/>
</dbReference>
<dbReference type="InterPro" id="IPR011051">
    <property type="entry name" value="RmlC_Cupin_sf"/>
</dbReference>
<dbReference type="GO" id="GO:0003677">
    <property type="term" value="F:DNA binding"/>
    <property type="evidence" value="ECO:0007669"/>
    <property type="project" value="UniProtKB-KW"/>
</dbReference>
<dbReference type="SMART" id="SM00530">
    <property type="entry name" value="HTH_XRE"/>
    <property type="match status" value="1"/>
</dbReference>
<dbReference type="GO" id="GO:0005829">
    <property type="term" value="C:cytosol"/>
    <property type="evidence" value="ECO:0007669"/>
    <property type="project" value="TreeGrafter"/>
</dbReference>
<evidence type="ECO:0000256" key="3">
    <source>
        <dbReference type="ARBA" id="ARBA00023163"/>
    </source>
</evidence>
<evidence type="ECO:0000259" key="4">
    <source>
        <dbReference type="PROSITE" id="PS50943"/>
    </source>
</evidence>